<organism evidence="1 2">
    <name type="scientific">Elysia crispata</name>
    <name type="common">lettuce slug</name>
    <dbReference type="NCBI Taxonomy" id="231223"/>
    <lineage>
        <taxon>Eukaryota</taxon>
        <taxon>Metazoa</taxon>
        <taxon>Spiralia</taxon>
        <taxon>Lophotrochozoa</taxon>
        <taxon>Mollusca</taxon>
        <taxon>Gastropoda</taxon>
        <taxon>Heterobranchia</taxon>
        <taxon>Euthyneura</taxon>
        <taxon>Panpulmonata</taxon>
        <taxon>Sacoglossa</taxon>
        <taxon>Placobranchoidea</taxon>
        <taxon>Plakobranchidae</taxon>
        <taxon>Elysia</taxon>
    </lineage>
</organism>
<dbReference type="AlphaFoldDB" id="A0AAE0ZIG1"/>
<evidence type="ECO:0000313" key="1">
    <source>
        <dbReference type="EMBL" id="KAK3770048.1"/>
    </source>
</evidence>
<proteinExistence type="predicted"/>
<accession>A0AAE0ZIG1</accession>
<sequence>MAGSYSVDDMGHLESGYYWRPRETQGEAERWRRDSMKPGIEQSLPGIEQVRWNTTITTSLCQGYSRSDPVVTSLNPKTRYSSVDLVHVNGERTRTEEPPLSPVRISRD</sequence>
<dbReference type="EMBL" id="JAWDGP010003869">
    <property type="protein sequence ID" value="KAK3770048.1"/>
    <property type="molecule type" value="Genomic_DNA"/>
</dbReference>
<name>A0AAE0ZIG1_9GAST</name>
<dbReference type="Proteomes" id="UP001283361">
    <property type="component" value="Unassembled WGS sequence"/>
</dbReference>
<reference evidence="1" key="1">
    <citation type="journal article" date="2023" name="G3 (Bethesda)">
        <title>A reference genome for the long-term kleptoplast-retaining sea slug Elysia crispata morphotype clarki.</title>
        <authorList>
            <person name="Eastman K.E."/>
            <person name="Pendleton A.L."/>
            <person name="Shaikh M.A."/>
            <person name="Suttiyut T."/>
            <person name="Ogas R."/>
            <person name="Tomko P."/>
            <person name="Gavelis G."/>
            <person name="Widhalm J.R."/>
            <person name="Wisecaver J.H."/>
        </authorList>
    </citation>
    <scope>NUCLEOTIDE SEQUENCE</scope>
    <source>
        <strain evidence="1">ECLA1</strain>
    </source>
</reference>
<gene>
    <name evidence="1" type="ORF">RRG08_043206</name>
</gene>
<evidence type="ECO:0000313" key="2">
    <source>
        <dbReference type="Proteomes" id="UP001283361"/>
    </source>
</evidence>
<comment type="caution">
    <text evidence="1">The sequence shown here is derived from an EMBL/GenBank/DDBJ whole genome shotgun (WGS) entry which is preliminary data.</text>
</comment>
<keyword evidence="2" id="KW-1185">Reference proteome</keyword>
<protein>
    <submittedName>
        <fullName evidence="1">Uncharacterized protein</fullName>
    </submittedName>
</protein>